<protein>
    <recommendedName>
        <fullName evidence="2">Rhodanese domain-containing protein</fullName>
    </recommendedName>
</protein>
<dbReference type="OMA" id="RIDHTHS"/>
<feature type="region of interest" description="Disordered" evidence="1">
    <location>
        <begin position="41"/>
        <end position="60"/>
    </location>
</feature>
<gene>
    <name evidence="4" type="primary">LOC112280635</name>
    <name evidence="3" type="ORF">PHYPA_004131</name>
</gene>
<dbReference type="OrthoDB" id="2015023at2759"/>
<dbReference type="RefSeq" id="XP_024372090.1">
    <property type="nucleotide sequence ID" value="XM_024516322.2"/>
</dbReference>
<keyword evidence="5" id="KW-1185">Reference proteome</keyword>
<dbReference type="EMBL" id="ABEU02000003">
    <property type="protein sequence ID" value="PNR57138.1"/>
    <property type="molecule type" value="Genomic_DNA"/>
</dbReference>
<evidence type="ECO:0000256" key="1">
    <source>
        <dbReference type="SAM" id="MobiDB-lite"/>
    </source>
</evidence>
<evidence type="ECO:0000313" key="4">
    <source>
        <dbReference type="EnsemblPlants" id="Pp3c3_8190V3.1"/>
    </source>
</evidence>
<dbReference type="PROSITE" id="PS50206">
    <property type="entry name" value="RHODANESE_3"/>
    <property type="match status" value="1"/>
</dbReference>
<reference evidence="4" key="3">
    <citation type="submission" date="2020-12" db="UniProtKB">
        <authorList>
            <consortium name="EnsemblPlants"/>
        </authorList>
    </citation>
    <scope>IDENTIFICATION</scope>
</reference>
<dbReference type="CDD" id="cd00158">
    <property type="entry name" value="RHOD"/>
    <property type="match status" value="1"/>
</dbReference>
<feature type="domain" description="Rhodanese" evidence="2">
    <location>
        <begin position="265"/>
        <end position="386"/>
    </location>
</feature>
<reference evidence="3 5" key="2">
    <citation type="journal article" date="2018" name="Plant J.">
        <title>The Physcomitrella patens chromosome-scale assembly reveals moss genome structure and evolution.</title>
        <authorList>
            <person name="Lang D."/>
            <person name="Ullrich K.K."/>
            <person name="Murat F."/>
            <person name="Fuchs J."/>
            <person name="Jenkins J."/>
            <person name="Haas F.B."/>
            <person name="Piednoel M."/>
            <person name="Gundlach H."/>
            <person name="Van Bel M."/>
            <person name="Meyberg R."/>
            <person name="Vives C."/>
            <person name="Morata J."/>
            <person name="Symeonidi A."/>
            <person name="Hiss M."/>
            <person name="Muchero W."/>
            <person name="Kamisugi Y."/>
            <person name="Saleh O."/>
            <person name="Blanc G."/>
            <person name="Decker E.L."/>
            <person name="van Gessel N."/>
            <person name="Grimwood J."/>
            <person name="Hayes R.D."/>
            <person name="Graham S.W."/>
            <person name="Gunter L.E."/>
            <person name="McDaniel S.F."/>
            <person name="Hoernstein S.N.W."/>
            <person name="Larsson A."/>
            <person name="Li F.W."/>
            <person name="Perroud P.F."/>
            <person name="Phillips J."/>
            <person name="Ranjan P."/>
            <person name="Rokshar D.S."/>
            <person name="Rothfels C.J."/>
            <person name="Schneider L."/>
            <person name="Shu S."/>
            <person name="Stevenson D.W."/>
            <person name="Thummler F."/>
            <person name="Tillich M."/>
            <person name="Villarreal Aguilar J.C."/>
            <person name="Widiez T."/>
            <person name="Wong G.K."/>
            <person name="Wymore A."/>
            <person name="Zhang Y."/>
            <person name="Zimmer A.D."/>
            <person name="Quatrano R.S."/>
            <person name="Mayer K.F.X."/>
            <person name="Goodstein D."/>
            <person name="Casacuberta J.M."/>
            <person name="Vandepoele K."/>
            <person name="Reski R."/>
            <person name="Cuming A.C."/>
            <person name="Tuskan G.A."/>
            <person name="Maumus F."/>
            <person name="Salse J."/>
            <person name="Schmutz J."/>
            <person name="Rensing S.A."/>
        </authorList>
    </citation>
    <scope>NUCLEOTIDE SEQUENCE [LARGE SCALE GENOMIC DNA]</scope>
    <source>
        <strain evidence="4 5">cv. Gransden 2004</strain>
    </source>
</reference>
<dbReference type="Gramene" id="Pp3c3_8190V3.2">
    <property type="protein sequence ID" value="Pp3c3_8190V3.2"/>
    <property type="gene ID" value="Pp3c3_8190"/>
</dbReference>
<dbReference type="PANTHER" id="PTHR34209:SF1">
    <property type="entry name" value="CALCIUM SENSING RECEPTOR, CHLOROPLASTIC"/>
    <property type="match status" value="1"/>
</dbReference>
<dbReference type="Gramene" id="Pp3c3_8190V3.1">
    <property type="protein sequence ID" value="Pp3c3_8190V3.1"/>
    <property type="gene ID" value="Pp3c3_8190"/>
</dbReference>
<dbReference type="AlphaFoldDB" id="A9SZ30"/>
<reference evidence="3 5" key="1">
    <citation type="journal article" date="2008" name="Science">
        <title>The Physcomitrella genome reveals evolutionary insights into the conquest of land by plants.</title>
        <authorList>
            <person name="Rensing S."/>
            <person name="Lang D."/>
            <person name="Zimmer A."/>
            <person name="Terry A."/>
            <person name="Salamov A."/>
            <person name="Shapiro H."/>
            <person name="Nishiyama T."/>
            <person name="Perroud P.-F."/>
            <person name="Lindquist E."/>
            <person name="Kamisugi Y."/>
            <person name="Tanahashi T."/>
            <person name="Sakakibara K."/>
            <person name="Fujita T."/>
            <person name="Oishi K."/>
            <person name="Shin-I T."/>
            <person name="Kuroki Y."/>
            <person name="Toyoda A."/>
            <person name="Suzuki Y."/>
            <person name="Hashimoto A."/>
            <person name="Yamaguchi K."/>
            <person name="Sugano A."/>
            <person name="Kohara Y."/>
            <person name="Fujiyama A."/>
            <person name="Anterola A."/>
            <person name="Aoki S."/>
            <person name="Ashton N."/>
            <person name="Barbazuk W.B."/>
            <person name="Barker E."/>
            <person name="Bennetzen J."/>
            <person name="Bezanilla M."/>
            <person name="Blankenship R."/>
            <person name="Cho S.H."/>
            <person name="Dutcher S."/>
            <person name="Estelle M."/>
            <person name="Fawcett J.A."/>
            <person name="Gundlach H."/>
            <person name="Hanada K."/>
            <person name="Heyl A."/>
            <person name="Hicks K.A."/>
            <person name="Hugh J."/>
            <person name="Lohr M."/>
            <person name="Mayer K."/>
            <person name="Melkozernov A."/>
            <person name="Murata T."/>
            <person name="Nelson D."/>
            <person name="Pils B."/>
            <person name="Prigge M."/>
            <person name="Reiss B."/>
            <person name="Renner T."/>
            <person name="Rombauts S."/>
            <person name="Rushton P."/>
            <person name="Sanderfoot A."/>
            <person name="Schween G."/>
            <person name="Shiu S.-H."/>
            <person name="Stueber K."/>
            <person name="Theodoulou F.L."/>
            <person name="Tu H."/>
            <person name="Van de Peer Y."/>
            <person name="Verrier P.J."/>
            <person name="Waters E."/>
            <person name="Wood A."/>
            <person name="Yang L."/>
            <person name="Cove D."/>
            <person name="Cuming A."/>
            <person name="Hasebe M."/>
            <person name="Lucas S."/>
            <person name="Mishler D.B."/>
            <person name="Reski R."/>
            <person name="Grigoriev I."/>
            <person name="Quatrano R.S."/>
            <person name="Boore J.L."/>
        </authorList>
    </citation>
    <scope>NUCLEOTIDE SEQUENCE [LARGE SCALE GENOMIC DNA]</scope>
    <source>
        <strain evidence="4 5">cv. Gransden 2004</strain>
    </source>
</reference>
<dbReference type="InterPro" id="IPR044690">
    <property type="entry name" value="CAS_plant"/>
</dbReference>
<dbReference type="EnsemblPlants" id="Pp3c3_8190V3.2">
    <property type="protein sequence ID" value="Pp3c3_8190V3.2"/>
    <property type="gene ID" value="Pp3c3_8190"/>
</dbReference>
<dbReference type="InterPro" id="IPR001763">
    <property type="entry name" value="Rhodanese-like_dom"/>
</dbReference>
<dbReference type="GO" id="GO:0009704">
    <property type="term" value="P:de-etiolation"/>
    <property type="evidence" value="ECO:0007669"/>
    <property type="project" value="InterPro"/>
</dbReference>
<dbReference type="GeneID" id="112280635"/>
<dbReference type="PANTHER" id="PTHR34209">
    <property type="entry name" value="RHODANESE/CELL CYCLE CONTROL PHOSPHATASE SUPERFAMILY PROTEIN"/>
    <property type="match status" value="1"/>
</dbReference>
<dbReference type="Gramene" id="Pp3c3_8190V3.3">
    <property type="protein sequence ID" value="Pp3c3_8190V3.3"/>
    <property type="gene ID" value="Pp3c3_8190"/>
</dbReference>
<dbReference type="RefSeq" id="XP_024372091.1">
    <property type="nucleotide sequence ID" value="XM_024516323.2"/>
</dbReference>
<dbReference type="eggNOG" id="ENOG502QSV6">
    <property type="taxonomic scope" value="Eukaryota"/>
</dbReference>
<dbReference type="InterPro" id="IPR036873">
    <property type="entry name" value="Rhodanese-like_dom_sf"/>
</dbReference>
<name>A9SZ30_PHYPA</name>
<evidence type="ECO:0000313" key="3">
    <source>
        <dbReference type="EMBL" id="PNR57138.1"/>
    </source>
</evidence>
<dbReference type="KEGG" id="ppp:112280635"/>
<dbReference type="EnsemblPlants" id="Pp3c3_8190V3.1">
    <property type="protein sequence ID" value="Pp3c3_8190V3.1"/>
    <property type="gene ID" value="Pp3c3_8190"/>
</dbReference>
<evidence type="ECO:0000313" key="5">
    <source>
        <dbReference type="Proteomes" id="UP000006727"/>
    </source>
</evidence>
<accession>A9SZ30</accession>
<dbReference type="FunCoup" id="A9SZ30">
    <property type="interactions" value="1582"/>
</dbReference>
<dbReference type="GO" id="GO:0090333">
    <property type="term" value="P:regulation of stomatal closure"/>
    <property type="evidence" value="ECO:0007669"/>
    <property type="project" value="InterPro"/>
</dbReference>
<evidence type="ECO:0000259" key="2">
    <source>
        <dbReference type="PROSITE" id="PS50206"/>
    </source>
</evidence>
<proteinExistence type="predicted"/>
<dbReference type="RefSeq" id="XP_024372092.1">
    <property type="nucleotide sequence ID" value="XM_024516324.2"/>
</dbReference>
<dbReference type="Gene3D" id="3.40.250.10">
    <property type="entry name" value="Rhodanese-like domain"/>
    <property type="match status" value="1"/>
</dbReference>
<dbReference type="Proteomes" id="UP000006727">
    <property type="component" value="Chromosome 3"/>
</dbReference>
<dbReference type="PaxDb" id="3218-PP1S140_7V6.1"/>
<organism evidence="3">
    <name type="scientific">Physcomitrium patens</name>
    <name type="common">Spreading-leaved earth moss</name>
    <name type="synonym">Physcomitrella patens</name>
    <dbReference type="NCBI Taxonomy" id="3218"/>
    <lineage>
        <taxon>Eukaryota</taxon>
        <taxon>Viridiplantae</taxon>
        <taxon>Streptophyta</taxon>
        <taxon>Embryophyta</taxon>
        <taxon>Bryophyta</taxon>
        <taxon>Bryophytina</taxon>
        <taxon>Bryopsida</taxon>
        <taxon>Funariidae</taxon>
        <taxon>Funariales</taxon>
        <taxon>Funariaceae</taxon>
        <taxon>Physcomitrium</taxon>
    </lineage>
</organism>
<sequence length="435" mass="46276">MAQVMRVMQVFAICGSKAAMLQGFSQSLDVGKVVFERSKKSLHHSSGGAPSTSLRVSSRLKEEQKSETLTVVAPATIASTFMVNAGVANALTGDDIPGAFYKVQSVTSQVTQTAGSAVGVVKDALQQLFTIVKPAVEVATPYIQQTADTAYRAALPVALDLEQQAENALQGAGIDTQPIVDAAKTVVSVTGEAVGQAENYIEAAQPYALSTFESILASDPLVLATGAGALLLVYFLAPPLLSSVSYAARGYKGDLTAPQTLDLLVKDNYTLVDVRTVREKTKSGVPSLPKNAKKKILPVPVEELPGKLKGQLRDVRRVEAEIAALKIAAMKRLNKSSKIVIIDSNGNVAKSIARSLSELGFKNTWVVLDGYDGGKGWLQSKLGSETYQSYSFGEILSPSRVIPAGTKRFFSNTSKDEVVDVGSSRFKFLPEPSDD</sequence>
<dbReference type="GO" id="GO:0071277">
    <property type="term" value="P:cellular response to calcium ion"/>
    <property type="evidence" value="ECO:0007669"/>
    <property type="project" value="InterPro"/>
</dbReference>
<dbReference type="SUPFAM" id="SSF52821">
    <property type="entry name" value="Rhodanese/Cell cycle control phosphatase"/>
    <property type="match status" value="1"/>
</dbReference>
<dbReference type="HOGENOM" id="CLU_040238_0_0_1"/>
<dbReference type="STRING" id="3218.A9SZ30"/>
<dbReference type="EnsemblPlants" id="Pp3c3_8190V3.3">
    <property type="protein sequence ID" value="Pp3c3_8190V3.3"/>
    <property type="gene ID" value="Pp3c3_8190"/>
</dbReference>